<comment type="subcellular location">
    <subcellularLocation>
        <location evidence="1">Cell membrane</location>
        <topology evidence="1">Multi-pass membrane protein</topology>
    </subcellularLocation>
</comment>
<dbReference type="Pfam" id="PF08395">
    <property type="entry name" value="7tm_7"/>
    <property type="match status" value="1"/>
</dbReference>
<keyword evidence="5 6" id="KW-0472">Membrane</keyword>
<feature type="transmembrane region" description="Helical" evidence="6">
    <location>
        <begin position="136"/>
        <end position="157"/>
    </location>
</feature>
<dbReference type="EMBL" id="CAJVCH010549252">
    <property type="protein sequence ID" value="CAG7828878.1"/>
    <property type="molecule type" value="Genomic_DNA"/>
</dbReference>
<evidence type="ECO:0000256" key="1">
    <source>
        <dbReference type="ARBA" id="ARBA00004651"/>
    </source>
</evidence>
<keyword evidence="2" id="KW-1003">Cell membrane</keyword>
<keyword evidence="3 6" id="KW-0812">Transmembrane</keyword>
<feature type="transmembrane region" description="Helical" evidence="6">
    <location>
        <begin position="182"/>
        <end position="205"/>
    </location>
</feature>
<keyword evidence="4 6" id="KW-1133">Transmembrane helix</keyword>
<sequence>MTQATPDYSLYFGSLNKLGVFPYNYQERTMTATVLKTGKKFHHFNILTAILILSKQLYLILLSLSTFRIEGPRPDLMFRLMWLLGSLFLTSMFLVHILFPKEVARFISAFVRIERNILASTPAWTSKRHGKMFKDFLYCYFGMWVGGQVFMGALYIWNPKFFPFIYSNLECFLMEGNLGRNWILEAFLFVTVGLFEVNFMGLAMANMAGFDILIGFASLSIKACLEELEKIGRDEFITGNNFFRHYKILEILTKLMNEAFSLVLLAHFVVVFMMLPFFIYGLKHYAVSAATTLFFVWCCLFQVVRVASIWIPMAFVQKQSGITLGNLKSLSCLKANQNGASGLIKRQLKSCQPLAFSSGGLYCISVKSVLKYIYFATTYIVIFIG</sequence>
<proteinExistence type="predicted"/>
<evidence type="ECO:0000313" key="8">
    <source>
        <dbReference type="Proteomes" id="UP000708208"/>
    </source>
</evidence>
<feature type="transmembrane region" description="Helical" evidence="6">
    <location>
        <begin position="259"/>
        <end position="279"/>
    </location>
</feature>
<dbReference type="GO" id="GO:0005886">
    <property type="term" value="C:plasma membrane"/>
    <property type="evidence" value="ECO:0007669"/>
    <property type="project" value="UniProtKB-SubCell"/>
</dbReference>
<dbReference type="AlphaFoldDB" id="A0A8J2LCE4"/>
<comment type="caution">
    <text evidence="7">The sequence shown here is derived from an EMBL/GenBank/DDBJ whole genome shotgun (WGS) entry which is preliminary data.</text>
</comment>
<dbReference type="InterPro" id="IPR013604">
    <property type="entry name" value="7TM_chemorcpt"/>
</dbReference>
<reference evidence="7" key="1">
    <citation type="submission" date="2021-06" db="EMBL/GenBank/DDBJ databases">
        <authorList>
            <person name="Hodson N. C."/>
            <person name="Mongue J. A."/>
            <person name="Jaron S. K."/>
        </authorList>
    </citation>
    <scope>NUCLEOTIDE SEQUENCE</scope>
</reference>
<evidence type="ECO:0000256" key="6">
    <source>
        <dbReference type="SAM" id="Phobius"/>
    </source>
</evidence>
<dbReference type="GO" id="GO:0050909">
    <property type="term" value="P:sensory perception of taste"/>
    <property type="evidence" value="ECO:0007669"/>
    <property type="project" value="InterPro"/>
</dbReference>
<protein>
    <submittedName>
        <fullName evidence="7">Uncharacterized protein</fullName>
    </submittedName>
</protein>
<evidence type="ECO:0000256" key="2">
    <source>
        <dbReference type="ARBA" id="ARBA00022475"/>
    </source>
</evidence>
<evidence type="ECO:0000256" key="4">
    <source>
        <dbReference type="ARBA" id="ARBA00022989"/>
    </source>
</evidence>
<evidence type="ECO:0000313" key="7">
    <source>
        <dbReference type="EMBL" id="CAG7828878.1"/>
    </source>
</evidence>
<organism evidence="7 8">
    <name type="scientific">Allacma fusca</name>
    <dbReference type="NCBI Taxonomy" id="39272"/>
    <lineage>
        <taxon>Eukaryota</taxon>
        <taxon>Metazoa</taxon>
        <taxon>Ecdysozoa</taxon>
        <taxon>Arthropoda</taxon>
        <taxon>Hexapoda</taxon>
        <taxon>Collembola</taxon>
        <taxon>Symphypleona</taxon>
        <taxon>Sminthuridae</taxon>
        <taxon>Allacma</taxon>
    </lineage>
</organism>
<dbReference type="Proteomes" id="UP000708208">
    <property type="component" value="Unassembled WGS sequence"/>
</dbReference>
<keyword evidence="8" id="KW-1185">Reference proteome</keyword>
<evidence type="ECO:0000256" key="5">
    <source>
        <dbReference type="ARBA" id="ARBA00023136"/>
    </source>
</evidence>
<gene>
    <name evidence="7" type="ORF">AFUS01_LOCUS38776</name>
</gene>
<feature type="transmembrane region" description="Helical" evidence="6">
    <location>
        <begin position="285"/>
        <end position="304"/>
    </location>
</feature>
<accession>A0A8J2LCE4</accession>
<name>A0A8J2LCE4_9HEXA</name>
<evidence type="ECO:0000256" key="3">
    <source>
        <dbReference type="ARBA" id="ARBA00022692"/>
    </source>
</evidence>
<feature type="transmembrane region" description="Helical" evidence="6">
    <location>
        <begin position="76"/>
        <end position="99"/>
    </location>
</feature>
<feature type="transmembrane region" description="Helical" evidence="6">
    <location>
        <begin position="44"/>
        <end position="64"/>
    </location>
</feature>